<protein>
    <submittedName>
        <fullName evidence="1">Uncharacterized protein</fullName>
    </submittedName>
</protein>
<gene>
    <name evidence="1" type="ORF">EVG20_g4648</name>
</gene>
<dbReference type="AlphaFoldDB" id="A0A4Y9YXZ7"/>
<comment type="caution">
    <text evidence="1">The sequence shown here is derived from an EMBL/GenBank/DDBJ whole genome shotgun (WGS) entry which is preliminary data.</text>
</comment>
<dbReference type="OrthoDB" id="2745718at2759"/>
<organism evidence="1 2">
    <name type="scientific">Dentipellis fragilis</name>
    <dbReference type="NCBI Taxonomy" id="205917"/>
    <lineage>
        <taxon>Eukaryota</taxon>
        <taxon>Fungi</taxon>
        <taxon>Dikarya</taxon>
        <taxon>Basidiomycota</taxon>
        <taxon>Agaricomycotina</taxon>
        <taxon>Agaricomycetes</taxon>
        <taxon>Russulales</taxon>
        <taxon>Hericiaceae</taxon>
        <taxon>Dentipellis</taxon>
    </lineage>
</organism>
<name>A0A4Y9YXZ7_9AGAM</name>
<evidence type="ECO:0000313" key="2">
    <source>
        <dbReference type="Proteomes" id="UP000298327"/>
    </source>
</evidence>
<dbReference type="EMBL" id="SEOQ01000247">
    <property type="protein sequence ID" value="TFY66441.1"/>
    <property type="molecule type" value="Genomic_DNA"/>
</dbReference>
<proteinExistence type="predicted"/>
<reference evidence="1 2" key="1">
    <citation type="submission" date="2019-02" db="EMBL/GenBank/DDBJ databases">
        <title>Genome sequencing of the rare red list fungi Dentipellis fragilis.</title>
        <authorList>
            <person name="Buettner E."/>
            <person name="Kellner H."/>
        </authorList>
    </citation>
    <scope>NUCLEOTIDE SEQUENCE [LARGE SCALE GENOMIC DNA]</scope>
    <source>
        <strain evidence="1 2">DSM 105465</strain>
    </source>
</reference>
<sequence>MHSSSDSKKEMRGPQCRSRVRSQYAAVYSWGEQVIMLDGAPVYIDHVALDAAADLLVLVERRSPPDTLGPGFHFDYRREIVGLRFHLRSLSSRAENAHPDCAHPGLDFDFVYPMHWFSVSTQIVRRKLLVSVNRGFVEAHQEATYYAGMWDWRRGEVLLNINGLNVPFSEAQFFFLTPDSLLVVSRVVRKDEAIASNAFHVLDLTSTGESEWEIRTGTKHALTLCLPHLAPRTILRSRLVAGPIAPQACTAFIPDPAERLLVFGIGIRMTAAARLRCSIALAVKQRTIEDMLSKRTSIMATSSEARRIASFAPAVTVPWDEWGPAHSRAFVLHSNSSTSTSVHDQAVYGSRAVLTTFTPQNPGITEVVDFSAPNGCSMTPPVSTDSDTLAASDGVAVREPTALEFPGLLEGVLNTALPYWAVRVRVKSPVANWILTADGTVVVEVRPAVSCQERVLEDAF</sequence>
<dbReference type="Proteomes" id="UP000298327">
    <property type="component" value="Unassembled WGS sequence"/>
</dbReference>
<evidence type="ECO:0000313" key="1">
    <source>
        <dbReference type="EMBL" id="TFY66441.1"/>
    </source>
</evidence>
<accession>A0A4Y9YXZ7</accession>
<keyword evidence="2" id="KW-1185">Reference proteome</keyword>